<dbReference type="GO" id="GO:0003677">
    <property type="term" value="F:DNA binding"/>
    <property type="evidence" value="ECO:0007669"/>
    <property type="project" value="InterPro"/>
</dbReference>
<protein>
    <recommendedName>
        <fullName evidence="7">BEN domain-containing protein</fullName>
    </recommendedName>
</protein>
<evidence type="ECO:0000256" key="5">
    <source>
        <dbReference type="ARBA" id="ARBA00023242"/>
    </source>
</evidence>
<evidence type="ECO:0000256" key="3">
    <source>
        <dbReference type="ARBA" id="ARBA00023015"/>
    </source>
</evidence>
<evidence type="ECO:0000256" key="1">
    <source>
        <dbReference type="ARBA" id="ARBA00004123"/>
    </source>
</evidence>
<evidence type="ECO:0000313" key="8">
    <source>
        <dbReference type="EMBL" id="KAK7891333.1"/>
    </source>
</evidence>
<keyword evidence="2" id="KW-0678">Repressor</keyword>
<dbReference type="AlphaFoldDB" id="A0AAW0N8T4"/>
<feature type="compositionally biased region" description="Basic and acidic residues" evidence="6">
    <location>
        <begin position="9"/>
        <end position="18"/>
    </location>
</feature>
<comment type="caution">
    <text evidence="8">The sequence shown here is derived from an EMBL/GenBank/DDBJ whole genome shotgun (WGS) entry which is preliminary data.</text>
</comment>
<evidence type="ECO:0000259" key="7">
    <source>
        <dbReference type="PROSITE" id="PS51457"/>
    </source>
</evidence>
<dbReference type="Pfam" id="PF10523">
    <property type="entry name" value="BEN"/>
    <property type="match status" value="1"/>
</dbReference>
<dbReference type="Gene3D" id="1.10.10.2590">
    <property type="entry name" value="BEN domain"/>
    <property type="match status" value="1"/>
</dbReference>
<dbReference type="InterPro" id="IPR037496">
    <property type="entry name" value="BEND6-like"/>
</dbReference>
<feature type="region of interest" description="Disordered" evidence="6">
    <location>
        <begin position="1"/>
        <end position="124"/>
    </location>
</feature>
<evidence type="ECO:0000256" key="6">
    <source>
        <dbReference type="SAM" id="MobiDB-lite"/>
    </source>
</evidence>
<accession>A0AAW0N8T4</accession>
<dbReference type="GO" id="GO:0003714">
    <property type="term" value="F:transcription corepressor activity"/>
    <property type="evidence" value="ECO:0007669"/>
    <property type="project" value="InterPro"/>
</dbReference>
<dbReference type="GO" id="GO:0045666">
    <property type="term" value="P:positive regulation of neuron differentiation"/>
    <property type="evidence" value="ECO:0007669"/>
    <property type="project" value="InterPro"/>
</dbReference>
<comment type="subcellular location">
    <subcellularLocation>
        <location evidence="1">Nucleus</location>
    </subcellularLocation>
</comment>
<dbReference type="PROSITE" id="PS51457">
    <property type="entry name" value="BEN"/>
    <property type="match status" value="1"/>
</dbReference>
<keyword evidence="5" id="KW-0539">Nucleus</keyword>
<name>A0AAW0N8T4_9GOBI</name>
<dbReference type="Proteomes" id="UP001460270">
    <property type="component" value="Unassembled WGS sequence"/>
</dbReference>
<keyword evidence="3" id="KW-0805">Transcription regulation</keyword>
<dbReference type="GO" id="GO:0005634">
    <property type="term" value="C:nucleus"/>
    <property type="evidence" value="ECO:0007669"/>
    <property type="project" value="UniProtKB-SubCell"/>
</dbReference>
<dbReference type="InterPro" id="IPR018379">
    <property type="entry name" value="BEN_domain"/>
</dbReference>
<dbReference type="EMBL" id="JBBPFD010000017">
    <property type="protein sequence ID" value="KAK7891333.1"/>
    <property type="molecule type" value="Genomic_DNA"/>
</dbReference>
<feature type="domain" description="BEN" evidence="7">
    <location>
        <begin position="130"/>
        <end position="226"/>
    </location>
</feature>
<reference evidence="9" key="1">
    <citation type="submission" date="2024-04" db="EMBL/GenBank/DDBJ databases">
        <title>Salinicola lusitanus LLJ914,a marine bacterium isolated from the Okinawa Trough.</title>
        <authorList>
            <person name="Li J."/>
        </authorList>
    </citation>
    <scope>NUCLEOTIDE SEQUENCE [LARGE SCALE GENOMIC DNA]</scope>
</reference>
<evidence type="ECO:0000256" key="2">
    <source>
        <dbReference type="ARBA" id="ARBA00022491"/>
    </source>
</evidence>
<feature type="compositionally biased region" description="Polar residues" evidence="6">
    <location>
        <begin position="67"/>
        <end position="78"/>
    </location>
</feature>
<feature type="compositionally biased region" description="Low complexity" evidence="6">
    <location>
        <begin position="104"/>
        <end position="119"/>
    </location>
</feature>
<dbReference type="SMART" id="SM01025">
    <property type="entry name" value="BEN"/>
    <property type="match status" value="1"/>
</dbReference>
<dbReference type="GO" id="GO:0045746">
    <property type="term" value="P:negative regulation of Notch signaling pathway"/>
    <property type="evidence" value="ECO:0007669"/>
    <property type="project" value="InterPro"/>
</dbReference>
<keyword evidence="4" id="KW-0804">Transcription</keyword>
<evidence type="ECO:0000256" key="4">
    <source>
        <dbReference type="ARBA" id="ARBA00023163"/>
    </source>
</evidence>
<organism evidence="8 9">
    <name type="scientific">Mugilogobius chulae</name>
    <name type="common">yellowstripe goby</name>
    <dbReference type="NCBI Taxonomy" id="88201"/>
    <lineage>
        <taxon>Eukaryota</taxon>
        <taxon>Metazoa</taxon>
        <taxon>Chordata</taxon>
        <taxon>Craniata</taxon>
        <taxon>Vertebrata</taxon>
        <taxon>Euteleostomi</taxon>
        <taxon>Actinopterygii</taxon>
        <taxon>Neopterygii</taxon>
        <taxon>Teleostei</taxon>
        <taxon>Neoteleostei</taxon>
        <taxon>Acanthomorphata</taxon>
        <taxon>Gobiaria</taxon>
        <taxon>Gobiiformes</taxon>
        <taxon>Gobioidei</taxon>
        <taxon>Gobiidae</taxon>
        <taxon>Gobionellinae</taxon>
        <taxon>Mugilogobius</taxon>
    </lineage>
</organism>
<feature type="compositionally biased region" description="Basic and acidic residues" evidence="6">
    <location>
        <begin position="80"/>
        <end position="95"/>
    </location>
</feature>
<gene>
    <name evidence="8" type="ORF">WMY93_023296</name>
</gene>
<dbReference type="PANTHER" id="PTHR35346">
    <property type="entry name" value="BEN DOMAIN-CONTAINING PROTEIN 6"/>
    <property type="match status" value="1"/>
</dbReference>
<dbReference type="PANTHER" id="PTHR35346:SF1">
    <property type="entry name" value="BEN DOMAIN-CONTAINING PROTEIN 6"/>
    <property type="match status" value="1"/>
</dbReference>
<sequence>MRKPNSKWTENEKEETQRLPKKQKTKRAPCPAKEAADQMIEDLKRDLWKQQKGLESASETSDEDQTPRNWSSKLQQIRQLRAEASRRQYETDCRSNQRASSNHTQSTPVQPSSPASPQVESDEMVPLVPSSDIKVAKQKLKTLRSANPSVYIGDLAVIVFARETLAGSSLTGRPSGAHKDVESKPKLDPLKVDAVIGHALSKFPAIKVQDVRRILRKKCNNENFKISQQK</sequence>
<keyword evidence="9" id="KW-1185">Reference proteome</keyword>
<proteinExistence type="predicted"/>
<evidence type="ECO:0000313" key="9">
    <source>
        <dbReference type="Proteomes" id="UP001460270"/>
    </source>
</evidence>